<dbReference type="SUPFAM" id="SSF55729">
    <property type="entry name" value="Acyl-CoA N-acyltransferases (Nat)"/>
    <property type="match status" value="1"/>
</dbReference>
<dbReference type="RefSeq" id="WP_132293256.1">
    <property type="nucleotide sequence ID" value="NZ_SKBM01000021.1"/>
</dbReference>
<dbReference type="OrthoDB" id="9787920at2"/>
<evidence type="ECO:0000313" key="2">
    <source>
        <dbReference type="EMBL" id="TCZ56740.1"/>
    </source>
</evidence>
<name>A0A4R4D8J2_9PROT</name>
<dbReference type="Proteomes" id="UP000295023">
    <property type="component" value="Unassembled WGS sequence"/>
</dbReference>
<dbReference type="EMBL" id="SKBM01000021">
    <property type="protein sequence ID" value="TCZ56740.1"/>
    <property type="molecule type" value="Genomic_DNA"/>
</dbReference>
<organism evidence="2 3">
    <name type="scientific">Roseicella aquatilis</name>
    <dbReference type="NCBI Taxonomy" id="2527868"/>
    <lineage>
        <taxon>Bacteria</taxon>
        <taxon>Pseudomonadati</taxon>
        <taxon>Pseudomonadota</taxon>
        <taxon>Alphaproteobacteria</taxon>
        <taxon>Acetobacterales</taxon>
        <taxon>Roseomonadaceae</taxon>
        <taxon>Roseicella</taxon>
    </lineage>
</organism>
<dbReference type="InterPro" id="IPR016181">
    <property type="entry name" value="Acyl_CoA_acyltransferase"/>
</dbReference>
<gene>
    <name evidence="2" type="ORF">EXY23_19335</name>
</gene>
<keyword evidence="3" id="KW-1185">Reference proteome</keyword>
<protein>
    <submittedName>
        <fullName evidence="2">GNAT family N-acetyltransferase</fullName>
    </submittedName>
</protein>
<keyword evidence="2" id="KW-0808">Transferase</keyword>
<feature type="domain" description="N-acetyltransferase" evidence="1">
    <location>
        <begin position="7"/>
        <end position="144"/>
    </location>
</feature>
<dbReference type="Gene3D" id="3.40.630.30">
    <property type="match status" value="1"/>
</dbReference>
<dbReference type="AlphaFoldDB" id="A0A4R4D8J2"/>
<dbReference type="InterPro" id="IPR000182">
    <property type="entry name" value="GNAT_dom"/>
</dbReference>
<dbReference type="PROSITE" id="PS51186">
    <property type="entry name" value="GNAT"/>
    <property type="match status" value="1"/>
</dbReference>
<reference evidence="2 3" key="1">
    <citation type="submission" date="2019-03" db="EMBL/GenBank/DDBJ databases">
        <title>Paracraurococcus aquatilis NE82 genome sequence.</title>
        <authorList>
            <person name="Zhao Y."/>
            <person name="Du Z."/>
        </authorList>
    </citation>
    <scope>NUCLEOTIDE SEQUENCE [LARGE SCALE GENOMIC DNA]</scope>
    <source>
        <strain evidence="2 3">NE82</strain>
    </source>
</reference>
<dbReference type="GO" id="GO:0016747">
    <property type="term" value="F:acyltransferase activity, transferring groups other than amino-acyl groups"/>
    <property type="evidence" value="ECO:0007669"/>
    <property type="project" value="InterPro"/>
</dbReference>
<accession>A0A4R4D8J2</accession>
<evidence type="ECO:0000313" key="3">
    <source>
        <dbReference type="Proteomes" id="UP000295023"/>
    </source>
</evidence>
<sequence length="147" mass="16030">MEGELPPGLRLVPLPDPPLEFRTELARHIHAFHAETVPPWQSTRFALRLEDAAGALAGGFCGSMAWDWLFVEALWVAAAQRGTGAGRALLAAAERQAVAAGCHSAWLDTFQARGFYEALGYAVFGQLGDYPAGQTRWFLRKRLIPPG</sequence>
<evidence type="ECO:0000259" key="1">
    <source>
        <dbReference type="PROSITE" id="PS51186"/>
    </source>
</evidence>
<dbReference type="Pfam" id="PF00583">
    <property type="entry name" value="Acetyltransf_1"/>
    <property type="match status" value="1"/>
</dbReference>
<comment type="caution">
    <text evidence="2">The sequence shown here is derived from an EMBL/GenBank/DDBJ whole genome shotgun (WGS) entry which is preliminary data.</text>
</comment>
<proteinExistence type="predicted"/>